<gene>
    <name evidence="1" type="ORF">HNQ03_000308</name>
</gene>
<evidence type="ECO:0000313" key="2">
    <source>
        <dbReference type="Proteomes" id="UP000610746"/>
    </source>
</evidence>
<organism evidence="1 2">
    <name type="scientific">Frigoriflavimonas asaccharolytica</name>
    <dbReference type="NCBI Taxonomy" id="2735899"/>
    <lineage>
        <taxon>Bacteria</taxon>
        <taxon>Pseudomonadati</taxon>
        <taxon>Bacteroidota</taxon>
        <taxon>Flavobacteriia</taxon>
        <taxon>Flavobacteriales</taxon>
        <taxon>Weeksellaceae</taxon>
        <taxon>Frigoriflavimonas</taxon>
    </lineage>
</organism>
<dbReference type="Proteomes" id="UP000610746">
    <property type="component" value="Unassembled WGS sequence"/>
</dbReference>
<dbReference type="RefSeq" id="WP_173777880.1">
    <property type="nucleotide sequence ID" value="NZ_JABSNO010000002.1"/>
</dbReference>
<comment type="caution">
    <text evidence="1">The sequence shown here is derived from an EMBL/GenBank/DDBJ whole genome shotgun (WGS) entry which is preliminary data.</text>
</comment>
<sequence>MKYFSIYISLFFTNFYFAQQSHIFKINKYKIAVLSDSLQENSGLTFFKDQLFSINDGGNTSELFQLNAQTGKVIKKHRTYLQNTDWEAITNDNDNFYIGDFGNNNGTRKDLNIYKFPIDSGISVDRTLSVTDGFATSIPFYYPEQTDFRPKNLRNDFDAEAMIFLNGEIHLFTKEWNSKMTTHYLIDSNTFELQAAKKVETFDIGFVVTDASFFDGKLYLIGYTKKTEVFLQIFAVSENVDLFFTKPLQKYYLGSAISLGQIEGIAVNASGIYISAERFLFPFGKTTQKFFHIPHDKLD</sequence>
<proteinExistence type="predicted"/>
<reference evidence="1" key="1">
    <citation type="submission" date="2020-05" db="EMBL/GenBank/DDBJ databases">
        <title>Genomic Encyclopedia of Type Strains, Phase IV (KMG-V): Genome sequencing to study the core and pangenomes of soil and plant-associated prokaryotes.</title>
        <authorList>
            <person name="Whitman W."/>
        </authorList>
    </citation>
    <scope>NUCLEOTIDE SEQUENCE</scope>
    <source>
        <strain evidence="1">16F</strain>
    </source>
</reference>
<name>A0A8J8G777_9FLAO</name>
<dbReference type="AlphaFoldDB" id="A0A8J8G777"/>
<keyword evidence="2" id="KW-1185">Reference proteome</keyword>
<dbReference type="EMBL" id="JABSNO010000002">
    <property type="protein sequence ID" value="NRS91242.1"/>
    <property type="molecule type" value="Genomic_DNA"/>
</dbReference>
<protein>
    <recommendedName>
        <fullName evidence="3">T9SS C-terminal target domain-containing protein</fullName>
    </recommendedName>
</protein>
<dbReference type="SUPFAM" id="SSF63825">
    <property type="entry name" value="YWTD domain"/>
    <property type="match status" value="1"/>
</dbReference>
<accession>A0A8J8G777</accession>
<evidence type="ECO:0008006" key="3">
    <source>
        <dbReference type="Google" id="ProtNLM"/>
    </source>
</evidence>
<evidence type="ECO:0000313" key="1">
    <source>
        <dbReference type="EMBL" id="NRS91242.1"/>
    </source>
</evidence>